<gene>
    <name evidence="1" type="ORF">D2V07_16580</name>
</gene>
<keyword evidence="1" id="KW-0238">DNA-binding</keyword>
<keyword evidence="2" id="KW-1185">Reference proteome</keyword>
<comment type="caution">
    <text evidence="1">The sequence shown here is derived from an EMBL/GenBank/DDBJ whole genome shotgun (WGS) entry which is preliminary data.</text>
</comment>
<sequence>MEPLALPPKEAFAAIGVGVTKGYELIASGDLQTFKVGRATRVTTESIRAYVARQIELCSKAA</sequence>
<accession>A0A418NP31</accession>
<dbReference type="EMBL" id="QXFL01000010">
    <property type="protein sequence ID" value="RIV83408.1"/>
    <property type="molecule type" value="Genomic_DNA"/>
</dbReference>
<protein>
    <submittedName>
        <fullName evidence="1">DNA-binding protein</fullName>
    </submittedName>
</protein>
<proteinExistence type="predicted"/>
<evidence type="ECO:0000313" key="1">
    <source>
        <dbReference type="EMBL" id="RIV83408.1"/>
    </source>
</evidence>
<evidence type="ECO:0000313" key="2">
    <source>
        <dbReference type="Proteomes" id="UP000286576"/>
    </source>
</evidence>
<dbReference type="OrthoDB" id="7874861at2"/>
<reference evidence="1 2" key="1">
    <citation type="submission" date="2018-08" db="EMBL/GenBank/DDBJ databases">
        <title>Erythrobacter zhengii sp.nov., a bacterium isolated from deep-sea sediment.</title>
        <authorList>
            <person name="Fang C."/>
            <person name="Wu Y.-H."/>
            <person name="Sun C."/>
            <person name="Wang H."/>
            <person name="Cheng H."/>
            <person name="Meng F.-X."/>
            <person name="Wang C.-S."/>
            <person name="Xu X.-W."/>
        </authorList>
    </citation>
    <scope>NUCLEOTIDE SEQUENCE [LARGE SCALE GENOMIC DNA]</scope>
    <source>
        <strain evidence="1 2">V18</strain>
    </source>
</reference>
<dbReference type="Proteomes" id="UP000286576">
    <property type="component" value="Unassembled WGS sequence"/>
</dbReference>
<dbReference type="GO" id="GO:0003677">
    <property type="term" value="F:DNA binding"/>
    <property type="evidence" value="ECO:0007669"/>
    <property type="project" value="UniProtKB-KW"/>
</dbReference>
<dbReference type="AlphaFoldDB" id="A0A418NP31"/>
<organism evidence="1 2">
    <name type="scientific">Aurantiacibacter zhengii</name>
    <dbReference type="NCBI Taxonomy" id="2307003"/>
    <lineage>
        <taxon>Bacteria</taxon>
        <taxon>Pseudomonadati</taxon>
        <taxon>Pseudomonadota</taxon>
        <taxon>Alphaproteobacteria</taxon>
        <taxon>Sphingomonadales</taxon>
        <taxon>Erythrobacteraceae</taxon>
        <taxon>Aurantiacibacter</taxon>
    </lineage>
</organism>
<name>A0A418NP31_9SPHN</name>